<organism evidence="7 8">
    <name type="scientific">Rhodotorula mucilaginosa</name>
    <name type="common">Yeast</name>
    <name type="synonym">Rhodotorula rubra</name>
    <dbReference type="NCBI Taxonomy" id="5537"/>
    <lineage>
        <taxon>Eukaryota</taxon>
        <taxon>Fungi</taxon>
        <taxon>Dikarya</taxon>
        <taxon>Basidiomycota</taxon>
        <taxon>Pucciniomycotina</taxon>
        <taxon>Microbotryomycetes</taxon>
        <taxon>Sporidiobolales</taxon>
        <taxon>Sporidiobolaceae</taxon>
        <taxon>Rhodotorula</taxon>
    </lineage>
</organism>
<evidence type="ECO:0000256" key="5">
    <source>
        <dbReference type="SAM" id="MobiDB-lite"/>
    </source>
</evidence>
<feature type="transmembrane region" description="Helical" evidence="6">
    <location>
        <begin position="271"/>
        <end position="294"/>
    </location>
</feature>
<reference evidence="7 8" key="1">
    <citation type="submission" date="2020-11" db="EMBL/GenBank/DDBJ databases">
        <title>Kefir isolates.</title>
        <authorList>
            <person name="Marcisauskas S."/>
            <person name="Kim Y."/>
            <person name="Blasche S."/>
        </authorList>
    </citation>
    <scope>NUCLEOTIDE SEQUENCE [LARGE SCALE GENOMIC DNA]</scope>
    <source>
        <strain evidence="7 8">KR</strain>
    </source>
</reference>
<dbReference type="Pfam" id="PF13520">
    <property type="entry name" value="AA_permease_2"/>
    <property type="match status" value="1"/>
</dbReference>
<dbReference type="EMBL" id="PUHQ01000078">
    <property type="protein sequence ID" value="KAG0657659.1"/>
    <property type="molecule type" value="Genomic_DNA"/>
</dbReference>
<evidence type="ECO:0008006" key="9">
    <source>
        <dbReference type="Google" id="ProtNLM"/>
    </source>
</evidence>
<feature type="transmembrane region" description="Helical" evidence="6">
    <location>
        <begin position="387"/>
        <end position="408"/>
    </location>
</feature>
<dbReference type="GO" id="GO:0015179">
    <property type="term" value="F:L-amino acid transmembrane transporter activity"/>
    <property type="evidence" value="ECO:0007669"/>
    <property type="project" value="TreeGrafter"/>
</dbReference>
<protein>
    <recommendedName>
        <fullName evidence="9">Amino acid transporter</fullName>
    </recommendedName>
</protein>
<evidence type="ECO:0000256" key="1">
    <source>
        <dbReference type="ARBA" id="ARBA00004141"/>
    </source>
</evidence>
<feature type="transmembrane region" description="Helical" evidence="6">
    <location>
        <begin position="468"/>
        <end position="486"/>
    </location>
</feature>
<feature type="transmembrane region" description="Helical" evidence="6">
    <location>
        <begin position="239"/>
        <end position="259"/>
    </location>
</feature>
<gene>
    <name evidence="7" type="ORF">C6P46_006313</name>
</gene>
<dbReference type="InterPro" id="IPR002293">
    <property type="entry name" value="AA/rel_permease1"/>
</dbReference>
<feature type="transmembrane region" description="Helical" evidence="6">
    <location>
        <begin position="443"/>
        <end position="462"/>
    </location>
</feature>
<evidence type="ECO:0000256" key="4">
    <source>
        <dbReference type="ARBA" id="ARBA00023136"/>
    </source>
</evidence>
<dbReference type="Gene3D" id="1.20.1740.10">
    <property type="entry name" value="Amino acid/polyamine transporter I"/>
    <property type="match status" value="1"/>
</dbReference>
<evidence type="ECO:0000313" key="7">
    <source>
        <dbReference type="EMBL" id="KAG0657659.1"/>
    </source>
</evidence>
<sequence length="548" mass="57237">MPAEMSEAELPLHRLSGASSRASLSSAAVGDGLPPTTASSLPIRTDAYADDGAETGDADADAAAALLDSSDTEKRPAGARGRARTASFSFDFSGRLLQLAASDDVGAGAAAGTAADRGTREGRGGKVKEHMSLIGGMALIVGIVIGSGIFSSPGVVARETGSGSSFAELGVMLPNNGGHQVYLAAAFGDLAAYCYSFSAVTALKPGSQAIIAIISAEYLCRIFFHTAFEADPRAAAREIPTYAVKLVAIAGLFFISALHAWSTKAGKRTQVIVTVFKVLALVLVFIGGLTHIVISKPASDFSFAESSSKPAGYALALFSALWTFDGWDAANYIARDISPGSLPLIINSSLGVIVVLFLLANVSYFLVLPFDVATGTTTIGLDFGRALAGPVGGLLFAIIVSISALGALNGTLYTSSRLIVAASEQGFLPRFFANFNERQKTPINGILLSSALSTVFICLGDFSNLTLFYGVCAWVWNFLVVIGLLVLRTFIATPIAFASTALFLIVLSCFSKPWQSLAAFAFCVAGVVPYYVHIRHNNSRKGEGIEMT</sequence>
<dbReference type="OrthoDB" id="5982228at2759"/>
<feature type="transmembrane region" description="Helical" evidence="6">
    <location>
        <begin position="345"/>
        <end position="367"/>
    </location>
</feature>
<feature type="transmembrane region" description="Helical" evidence="6">
    <location>
        <begin position="491"/>
        <end position="508"/>
    </location>
</feature>
<feature type="transmembrane region" description="Helical" evidence="6">
    <location>
        <begin position="514"/>
        <end position="532"/>
    </location>
</feature>
<accession>A0A9P7B462</accession>
<name>A0A9P7B462_RHOMI</name>
<dbReference type="AlphaFoldDB" id="A0A9P7B462"/>
<proteinExistence type="predicted"/>
<comment type="caution">
    <text evidence="7">The sequence shown here is derived from an EMBL/GenBank/DDBJ whole genome shotgun (WGS) entry which is preliminary data.</text>
</comment>
<evidence type="ECO:0000256" key="6">
    <source>
        <dbReference type="SAM" id="Phobius"/>
    </source>
</evidence>
<keyword evidence="8" id="KW-1185">Reference proteome</keyword>
<evidence type="ECO:0000313" key="8">
    <source>
        <dbReference type="Proteomes" id="UP000777482"/>
    </source>
</evidence>
<keyword evidence="2 6" id="KW-0812">Transmembrane</keyword>
<feature type="transmembrane region" description="Helical" evidence="6">
    <location>
        <begin position="181"/>
        <end position="202"/>
    </location>
</feature>
<comment type="subcellular location">
    <subcellularLocation>
        <location evidence="1">Membrane</location>
        <topology evidence="1">Multi-pass membrane protein</topology>
    </subcellularLocation>
</comment>
<evidence type="ECO:0000256" key="3">
    <source>
        <dbReference type="ARBA" id="ARBA00022989"/>
    </source>
</evidence>
<keyword evidence="4 6" id="KW-0472">Membrane</keyword>
<keyword evidence="3 6" id="KW-1133">Transmembrane helix</keyword>
<dbReference type="Proteomes" id="UP000777482">
    <property type="component" value="Unassembled WGS sequence"/>
</dbReference>
<feature type="transmembrane region" description="Helical" evidence="6">
    <location>
        <begin position="314"/>
        <end position="333"/>
    </location>
</feature>
<dbReference type="GO" id="GO:0016020">
    <property type="term" value="C:membrane"/>
    <property type="evidence" value="ECO:0007669"/>
    <property type="project" value="UniProtKB-SubCell"/>
</dbReference>
<feature type="transmembrane region" description="Helical" evidence="6">
    <location>
        <begin position="209"/>
        <end position="227"/>
    </location>
</feature>
<dbReference type="InterPro" id="IPR050598">
    <property type="entry name" value="AminoAcid_Transporter"/>
</dbReference>
<feature type="transmembrane region" description="Helical" evidence="6">
    <location>
        <begin position="130"/>
        <end position="150"/>
    </location>
</feature>
<feature type="region of interest" description="Disordered" evidence="5">
    <location>
        <begin position="21"/>
        <end position="55"/>
    </location>
</feature>
<dbReference type="PANTHER" id="PTHR11785:SF512">
    <property type="entry name" value="SOBREMESA, ISOFORM B"/>
    <property type="match status" value="1"/>
</dbReference>
<evidence type="ECO:0000256" key="2">
    <source>
        <dbReference type="ARBA" id="ARBA00022692"/>
    </source>
</evidence>
<dbReference type="PANTHER" id="PTHR11785">
    <property type="entry name" value="AMINO ACID TRANSPORTER"/>
    <property type="match status" value="1"/>
</dbReference>